<dbReference type="STRING" id="1173022.Cri9333_3208"/>
<feature type="domain" description="Histidine kinase" evidence="4">
    <location>
        <begin position="277"/>
        <end position="545"/>
    </location>
</feature>
<dbReference type="EC" id="2.7.13.3" evidence="2"/>
<name>K9W1H1_9CYAN</name>
<dbReference type="Gene3D" id="3.30.565.10">
    <property type="entry name" value="Histidine kinase-like ATPase, C-terminal domain"/>
    <property type="match status" value="1"/>
</dbReference>
<dbReference type="InterPro" id="IPR036890">
    <property type="entry name" value="HATPase_C_sf"/>
</dbReference>
<comment type="catalytic activity">
    <reaction evidence="1">
        <text>ATP + protein L-histidine = ADP + protein N-phospho-L-histidine.</text>
        <dbReference type="EC" id="2.7.13.3"/>
    </reaction>
</comment>
<proteinExistence type="predicted"/>
<evidence type="ECO:0000313" key="6">
    <source>
        <dbReference type="Proteomes" id="UP000010472"/>
    </source>
</evidence>
<evidence type="ECO:0000313" key="5">
    <source>
        <dbReference type="EMBL" id="AFZ14041.1"/>
    </source>
</evidence>
<evidence type="ECO:0000256" key="2">
    <source>
        <dbReference type="ARBA" id="ARBA00012438"/>
    </source>
</evidence>
<dbReference type="AlphaFoldDB" id="K9W1H1"/>
<dbReference type="Gene3D" id="1.10.287.130">
    <property type="match status" value="1"/>
</dbReference>
<dbReference type="SUPFAM" id="SSF47384">
    <property type="entry name" value="Homodimeric domain of signal transducing histidine kinase"/>
    <property type="match status" value="1"/>
</dbReference>
<dbReference type="RefSeq" id="WP_015204148.1">
    <property type="nucleotide sequence ID" value="NC_019753.1"/>
</dbReference>
<dbReference type="Proteomes" id="UP000010472">
    <property type="component" value="Chromosome"/>
</dbReference>
<dbReference type="GO" id="GO:0000155">
    <property type="term" value="F:phosphorelay sensor kinase activity"/>
    <property type="evidence" value="ECO:0007669"/>
    <property type="project" value="InterPro"/>
</dbReference>
<keyword evidence="6" id="KW-1185">Reference proteome</keyword>
<keyword evidence="3 5" id="KW-0418">Kinase</keyword>
<dbReference type="SUPFAM" id="SSF55781">
    <property type="entry name" value="GAF domain-like"/>
    <property type="match status" value="1"/>
</dbReference>
<dbReference type="SMART" id="SM00065">
    <property type="entry name" value="GAF"/>
    <property type="match status" value="1"/>
</dbReference>
<dbReference type="PANTHER" id="PTHR43102:SF2">
    <property type="entry name" value="GAF DOMAIN-CONTAINING PROTEIN"/>
    <property type="match status" value="1"/>
</dbReference>
<dbReference type="SMART" id="SM00388">
    <property type="entry name" value="HisKA"/>
    <property type="match status" value="1"/>
</dbReference>
<dbReference type="SUPFAM" id="SSF55874">
    <property type="entry name" value="ATPase domain of HSP90 chaperone/DNA topoisomerase II/histidine kinase"/>
    <property type="match status" value="1"/>
</dbReference>
<evidence type="ECO:0000259" key="4">
    <source>
        <dbReference type="PROSITE" id="PS50109"/>
    </source>
</evidence>
<dbReference type="Pfam" id="PF01590">
    <property type="entry name" value="GAF"/>
    <property type="match status" value="1"/>
</dbReference>
<dbReference type="InterPro" id="IPR029016">
    <property type="entry name" value="GAF-like_dom_sf"/>
</dbReference>
<gene>
    <name evidence="5" type="ORF">Cri9333_3208</name>
</gene>
<dbReference type="Gene3D" id="3.30.450.40">
    <property type="match status" value="1"/>
</dbReference>
<evidence type="ECO:0000256" key="3">
    <source>
        <dbReference type="ARBA" id="ARBA00022777"/>
    </source>
</evidence>
<dbReference type="InterPro" id="IPR036097">
    <property type="entry name" value="HisK_dim/P_sf"/>
</dbReference>
<keyword evidence="3 5" id="KW-0808">Transferase</keyword>
<sequence length="551" mass="61034">MSNIAARIGAEMVMESPESRLFCRLDNFTPAVKEQQRFKILAEFGLLKTDTLPVFEEATQTACRFLETPISIVGLMTEDRQWIKSAVGLSRLGLMNELLTSRQLSRNESFCTHVVDSHQVLAISDTATDGEFSRSSLFQHYGIRAYLGAPLLTASGHCLGTLAVMDLIPRNFSSKDIEFLMLLARLVVTEIERNCLVKAKQTRVLGLHTNSDLHRYSVVPSSVLNKNESLEFACATSVNPAISINSNSHISLSQGNNQSHQSQEFTTQKLKVKLLTHISQELRTPLTSVMGMTSVLNREIYGPLSSKQKEYLNIIHHSGQSLVSLVDEIAALGLLDENNQKLQLTSVNIEMVCQQAIKSLEQVAHHRQQQLRLSVEPGNRIWLVDKDKIRQILYYLLLSLIQSAEVGCVVRIHLSHKSEKLNMALWVSHPWLGDCLPQVELYSESGIAKIANNSELLQDNATVIQDQVADAYLPLGSETLTSTPLVAALMNAEDLNIKSAVGNDSRESLGLLLSCCLAETHGGEILVQGSPEWGYRYVVSLPHIVTGDDPL</sequence>
<dbReference type="eggNOG" id="COG2203">
    <property type="taxonomic scope" value="Bacteria"/>
</dbReference>
<dbReference type="CDD" id="cd00082">
    <property type="entry name" value="HisKA"/>
    <property type="match status" value="1"/>
</dbReference>
<dbReference type="InterPro" id="IPR005467">
    <property type="entry name" value="His_kinase_dom"/>
</dbReference>
<dbReference type="PATRIC" id="fig|1173022.3.peg.3469"/>
<reference evidence="5 6" key="1">
    <citation type="submission" date="2012-06" db="EMBL/GenBank/DDBJ databases">
        <title>Finished chromosome of genome of Crinalium epipsammum PCC 9333.</title>
        <authorList>
            <consortium name="US DOE Joint Genome Institute"/>
            <person name="Gugger M."/>
            <person name="Coursin T."/>
            <person name="Rippka R."/>
            <person name="Tandeau De Marsac N."/>
            <person name="Huntemann M."/>
            <person name="Wei C.-L."/>
            <person name="Han J."/>
            <person name="Detter J.C."/>
            <person name="Han C."/>
            <person name="Tapia R."/>
            <person name="Davenport K."/>
            <person name="Daligault H."/>
            <person name="Erkkila T."/>
            <person name="Gu W."/>
            <person name="Munk A.C.C."/>
            <person name="Teshima H."/>
            <person name="Xu Y."/>
            <person name="Chain P."/>
            <person name="Chen A."/>
            <person name="Krypides N."/>
            <person name="Mavromatis K."/>
            <person name="Markowitz V."/>
            <person name="Szeto E."/>
            <person name="Ivanova N."/>
            <person name="Mikhailova N."/>
            <person name="Ovchinnikova G."/>
            <person name="Pagani I."/>
            <person name="Pati A."/>
            <person name="Goodwin L."/>
            <person name="Peters L."/>
            <person name="Pitluck S."/>
            <person name="Woyke T."/>
            <person name="Kerfeld C."/>
        </authorList>
    </citation>
    <scope>NUCLEOTIDE SEQUENCE [LARGE SCALE GENOMIC DNA]</scope>
    <source>
        <strain evidence="5 6">PCC 9333</strain>
    </source>
</reference>
<dbReference type="Pfam" id="PF00512">
    <property type="entry name" value="HisKA"/>
    <property type="match status" value="1"/>
</dbReference>
<dbReference type="InterPro" id="IPR003018">
    <property type="entry name" value="GAF"/>
</dbReference>
<accession>K9W1H1</accession>
<protein>
    <recommendedName>
        <fullName evidence="2">histidine kinase</fullName>
        <ecNumber evidence="2">2.7.13.3</ecNumber>
    </recommendedName>
</protein>
<dbReference type="KEGG" id="cep:Cri9333_3208"/>
<dbReference type="EMBL" id="CP003620">
    <property type="protein sequence ID" value="AFZ14041.1"/>
    <property type="molecule type" value="Genomic_DNA"/>
</dbReference>
<dbReference type="eggNOG" id="COG0642">
    <property type="taxonomic scope" value="Bacteria"/>
</dbReference>
<organism evidence="5 6">
    <name type="scientific">Crinalium epipsammum PCC 9333</name>
    <dbReference type="NCBI Taxonomy" id="1173022"/>
    <lineage>
        <taxon>Bacteria</taxon>
        <taxon>Bacillati</taxon>
        <taxon>Cyanobacteriota</taxon>
        <taxon>Cyanophyceae</taxon>
        <taxon>Gomontiellales</taxon>
        <taxon>Gomontiellaceae</taxon>
        <taxon>Crinalium</taxon>
    </lineage>
</organism>
<evidence type="ECO:0000256" key="1">
    <source>
        <dbReference type="ARBA" id="ARBA00000085"/>
    </source>
</evidence>
<dbReference type="PROSITE" id="PS50109">
    <property type="entry name" value="HIS_KIN"/>
    <property type="match status" value="1"/>
</dbReference>
<dbReference type="InterPro" id="IPR003661">
    <property type="entry name" value="HisK_dim/P_dom"/>
</dbReference>
<dbReference type="HOGENOM" id="CLU_570893_0_0_3"/>
<dbReference type="PANTHER" id="PTHR43102">
    <property type="entry name" value="SLR1143 PROTEIN"/>
    <property type="match status" value="1"/>
</dbReference>